<keyword evidence="12" id="KW-1185">Reference proteome</keyword>
<dbReference type="STRING" id="1344416.A0A139AU18"/>
<evidence type="ECO:0000256" key="4">
    <source>
        <dbReference type="ARBA" id="ARBA00022806"/>
    </source>
</evidence>
<dbReference type="SMART" id="SM00490">
    <property type="entry name" value="HELICc"/>
    <property type="match status" value="1"/>
</dbReference>
<dbReference type="InterPro" id="IPR001650">
    <property type="entry name" value="Helicase_C-like"/>
</dbReference>
<dbReference type="Gene3D" id="3.40.50.300">
    <property type="entry name" value="P-loop containing nucleotide triphosphate hydrolases"/>
    <property type="match status" value="2"/>
</dbReference>
<dbReference type="PANTHER" id="PTHR47959:SF1">
    <property type="entry name" value="ATP-DEPENDENT RNA HELICASE DBPA"/>
    <property type="match status" value="1"/>
</dbReference>
<evidence type="ECO:0000256" key="7">
    <source>
        <dbReference type="ARBA" id="ARBA00047984"/>
    </source>
</evidence>
<feature type="compositionally biased region" description="Basic residues" evidence="8">
    <location>
        <begin position="845"/>
        <end position="855"/>
    </location>
</feature>
<accession>A0A139AU18</accession>
<dbReference type="AlphaFoldDB" id="A0A139AU18"/>
<protein>
    <recommendedName>
        <fullName evidence="1">RNA helicase</fullName>
        <ecNumber evidence="1">3.6.4.13</ecNumber>
    </recommendedName>
</protein>
<keyword evidence="2" id="KW-0547">Nucleotide-binding</keyword>
<dbReference type="SMART" id="SM00487">
    <property type="entry name" value="DEXDc"/>
    <property type="match status" value="1"/>
</dbReference>
<dbReference type="Pfam" id="PF00270">
    <property type="entry name" value="DEAD"/>
    <property type="match status" value="1"/>
</dbReference>
<dbReference type="PROSITE" id="PS51192">
    <property type="entry name" value="HELICASE_ATP_BIND_1"/>
    <property type="match status" value="1"/>
</dbReference>
<dbReference type="InterPro" id="IPR050079">
    <property type="entry name" value="DEAD_box_RNA_helicase"/>
</dbReference>
<name>A0A139AU18_GONPJ</name>
<dbReference type="GO" id="GO:0003724">
    <property type="term" value="F:RNA helicase activity"/>
    <property type="evidence" value="ECO:0007669"/>
    <property type="project" value="UniProtKB-EC"/>
</dbReference>
<evidence type="ECO:0000256" key="1">
    <source>
        <dbReference type="ARBA" id="ARBA00012552"/>
    </source>
</evidence>
<sequence length="855" mass="94989">MIGIAQRLARAGARSSVAPLWNLRSPALLTVRTATMMRRGREPAEDVEGGELDIEFTSASLGRQRGGRLQKIDELETIHIGVQTSSSLYPVPISEKTATVLSEKMGIKTLFPVQVESFEPVMEGKDIIARAKTGTGKTLSFVLPILEKLRRHDSLLGSAEEPQHHRRHNQQTHGPRVLVLAPTRELARQVARVFVDVADSGKLLGDYSKGRNYPHKPAPGAYTTLLVQGGTSMEPQIRALTFTPAPTVVVGTPGRVLDLTEKGFMDLSRLETFVLDEADYMLDIGFSQDIEAILTRVKEHRSRRSERSIVPLQTLLFSATLPSWIQEVAANFLRPSPDRTILDITEGGVVHAANLEELSRSTSQSGPRTARGISHVAAAVPKLKNVPTVGQEMMWDRFLFSREGRESGEWMKRVVGCIPWAVERYAMPAGNTGPGRTIIFTERKIYVDLIVEALQYHYAKHGDGKNEIVAKGLHGDIRQNTRDSIMQGFRQGKVHIMVATDVAARGLDIPATNLVLQTHPPRDTDSFVHRSGRTARAGATGTSLVFYDPDHIKSFAKSATDPSVEPTDLLRLEKEAGMHFERRVAHDVPASIVTGRVSYTPCVVKGLDAQTLGRLVHMPMFARALETALPGSTGPTQVNPATEVVESVRDVVIVSPNVDTEGEALPEIKAAVFDVPTNTFDVFVAALQPLLPGSASVETIDGNVIPENWQLQGPKSFKSDQRQDWRNNRNRGYGYTSQQGFGQRRFEMGMGHARHQGGRFGNPRDNFPGERSDFGRERRGFPAERNRSWGPEKSERNDWREFASGRMDRGRSEERGYRDERRRTDWSPRTGGPAREPLRQDQRHSWGKGGHKQRE</sequence>
<dbReference type="PROSITE" id="PS51194">
    <property type="entry name" value="HELICASE_CTER"/>
    <property type="match status" value="1"/>
</dbReference>
<keyword evidence="5" id="KW-0067">ATP-binding</keyword>
<keyword evidence="4" id="KW-0347">Helicase</keyword>
<feature type="compositionally biased region" description="Basic and acidic residues" evidence="8">
    <location>
        <begin position="717"/>
        <end position="727"/>
    </location>
</feature>
<comment type="catalytic activity">
    <reaction evidence="7">
        <text>ATP + H2O = ADP + phosphate + H(+)</text>
        <dbReference type="Rhea" id="RHEA:13065"/>
        <dbReference type="ChEBI" id="CHEBI:15377"/>
        <dbReference type="ChEBI" id="CHEBI:15378"/>
        <dbReference type="ChEBI" id="CHEBI:30616"/>
        <dbReference type="ChEBI" id="CHEBI:43474"/>
        <dbReference type="ChEBI" id="CHEBI:456216"/>
        <dbReference type="EC" id="3.6.4.13"/>
    </reaction>
</comment>
<feature type="domain" description="Helicase ATP-binding" evidence="9">
    <location>
        <begin position="118"/>
        <end position="339"/>
    </location>
</feature>
<dbReference type="Proteomes" id="UP000070544">
    <property type="component" value="Unassembled WGS sequence"/>
</dbReference>
<evidence type="ECO:0000259" key="9">
    <source>
        <dbReference type="PROSITE" id="PS51192"/>
    </source>
</evidence>
<evidence type="ECO:0000313" key="12">
    <source>
        <dbReference type="Proteomes" id="UP000070544"/>
    </source>
</evidence>
<evidence type="ECO:0000256" key="3">
    <source>
        <dbReference type="ARBA" id="ARBA00022801"/>
    </source>
</evidence>
<dbReference type="CDD" id="cd00268">
    <property type="entry name" value="DEADc"/>
    <property type="match status" value="1"/>
</dbReference>
<dbReference type="InterPro" id="IPR027417">
    <property type="entry name" value="P-loop_NTPase"/>
</dbReference>
<dbReference type="GO" id="GO:0016787">
    <property type="term" value="F:hydrolase activity"/>
    <property type="evidence" value="ECO:0007669"/>
    <property type="project" value="UniProtKB-KW"/>
</dbReference>
<dbReference type="PANTHER" id="PTHR47959">
    <property type="entry name" value="ATP-DEPENDENT RNA HELICASE RHLE-RELATED"/>
    <property type="match status" value="1"/>
</dbReference>
<organism evidence="11 12">
    <name type="scientific">Gonapodya prolifera (strain JEL478)</name>
    <name type="common">Monoblepharis prolifera</name>
    <dbReference type="NCBI Taxonomy" id="1344416"/>
    <lineage>
        <taxon>Eukaryota</taxon>
        <taxon>Fungi</taxon>
        <taxon>Fungi incertae sedis</taxon>
        <taxon>Chytridiomycota</taxon>
        <taxon>Chytridiomycota incertae sedis</taxon>
        <taxon>Monoblepharidomycetes</taxon>
        <taxon>Monoblepharidales</taxon>
        <taxon>Gonapodyaceae</taxon>
        <taxon>Gonapodya</taxon>
    </lineage>
</organism>
<evidence type="ECO:0000313" key="11">
    <source>
        <dbReference type="EMBL" id="KXS20208.1"/>
    </source>
</evidence>
<evidence type="ECO:0000256" key="5">
    <source>
        <dbReference type="ARBA" id="ARBA00022840"/>
    </source>
</evidence>
<feature type="domain" description="Helicase C-terminal" evidence="10">
    <location>
        <begin position="421"/>
        <end position="596"/>
    </location>
</feature>
<proteinExistence type="predicted"/>
<evidence type="ECO:0000256" key="6">
    <source>
        <dbReference type="ARBA" id="ARBA00022884"/>
    </source>
</evidence>
<dbReference type="CDD" id="cd18787">
    <property type="entry name" value="SF2_C_DEAD"/>
    <property type="match status" value="1"/>
</dbReference>
<evidence type="ECO:0000256" key="8">
    <source>
        <dbReference type="SAM" id="MobiDB-lite"/>
    </source>
</evidence>
<keyword evidence="6" id="KW-0694">RNA-binding</keyword>
<gene>
    <name evidence="11" type="ORF">M427DRAFT_52459</name>
</gene>
<keyword evidence="3" id="KW-0378">Hydrolase</keyword>
<feature type="region of interest" description="Disordered" evidence="8">
    <location>
        <begin position="753"/>
        <end position="855"/>
    </location>
</feature>
<dbReference type="Pfam" id="PF00271">
    <property type="entry name" value="Helicase_C"/>
    <property type="match status" value="1"/>
</dbReference>
<reference evidence="11 12" key="1">
    <citation type="journal article" date="2015" name="Genome Biol. Evol.">
        <title>Phylogenomic analyses indicate that early fungi evolved digesting cell walls of algal ancestors of land plants.</title>
        <authorList>
            <person name="Chang Y."/>
            <person name="Wang S."/>
            <person name="Sekimoto S."/>
            <person name="Aerts A.L."/>
            <person name="Choi C."/>
            <person name="Clum A."/>
            <person name="LaButti K.M."/>
            <person name="Lindquist E.A."/>
            <person name="Yee Ngan C."/>
            <person name="Ohm R.A."/>
            <person name="Salamov A.A."/>
            <person name="Grigoriev I.V."/>
            <person name="Spatafora J.W."/>
            <person name="Berbee M.L."/>
        </authorList>
    </citation>
    <scope>NUCLEOTIDE SEQUENCE [LARGE SCALE GENOMIC DNA]</scope>
    <source>
        <strain evidence="11 12">JEL478</strain>
    </source>
</reference>
<dbReference type="InterPro" id="IPR044742">
    <property type="entry name" value="DEAD/DEAH_RhlB"/>
</dbReference>
<dbReference type="InterPro" id="IPR011545">
    <property type="entry name" value="DEAD/DEAH_box_helicase_dom"/>
</dbReference>
<feature type="region of interest" description="Disordered" evidence="8">
    <location>
        <begin position="710"/>
        <end position="740"/>
    </location>
</feature>
<dbReference type="GO" id="GO:0005524">
    <property type="term" value="F:ATP binding"/>
    <property type="evidence" value="ECO:0007669"/>
    <property type="project" value="UniProtKB-KW"/>
</dbReference>
<evidence type="ECO:0000256" key="2">
    <source>
        <dbReference type="ARBA" id="ARBA00022741"/>
    </source>
</evidence>
<dbReference type="GO" id="GO:0003723">
    <property type="term" value="F:RNA binding"/>
    <property type="evidence" value="ECO:0007669"/>
    <property type="project" value="UniProtKB-KW"/>
</dbReference>
<dbReference type="GO" id="GO:0005829">
    <property type="term" value="C:cytosol"/>
    <property type="evidence" value="ECO:0007669"/>
    <property type="project" value="TreeGrafter"/>
</dbReference>
<dbReference type="EC" id="3.6.4.13" evidence="1"/>
<dbReference type="SUPFAM" id="SSF52540">
    <property type="entry name" value="P-loop containing nucleoside triphosphate hydrolases"/>
    <property type="match status" value="1"/>
</dbReference>
<dbReference type="EMBL" id="KQ965736">
    <property type="protein sequence ID" value="KXS20208.1"/>
    <property type="molecule type" value="Genomic_DNA"/>
</dbReference>
<dbReference type="OrthoDB" id="4255at2759"/>
<feature type="compositionally biased region" description="Basic and acidic residues" evidence="8">
    <location>
        <begin position="767"/>
        <end position="826"/>
    </location>
</feature>
<evidence type="ECO:0000259" key="10">
    <source>
        <dbReference type="PROSITE" id="PS51194"/>
    </source>
</evidence>
<dbReference type="InterPro" id="IPR014001">
    <property type="entry name" value="Helicase_ATP-bd"/>
</dbReference>